<protein>
    <submittedName>
        <fullName evidence="2">Uncharacterized protein</fullName>
    </submittedName>
</protein>
<sequence length="68" mass="7325">MPAMDPLLIFNAKLQGLSRKAHLAGKGCSLRKRRNAVDESFQTRPEGALQMHPGGVASLGKEAEPRLA</sequence>
<proteinExistence type="predicted"/>
<reference evidence="2" key="1">
    <citation type="submission" date="2018-06" db="EMBL/GenBank/DDBJ databases">
        <authorList>
            <person name="Zhirakovskaya E."/>
        </authorList>
    </citation>
    <scope>NUCLEOTIDE SEQUENCE</scope>
</reference>
<dbReference type="AlphaFoldDB" id="A0A3B1BAH7"/>
<accession>A0A3B1BAH7</accession>
<evidence type="ECO:0000256" key="1">
    <source>
        <dbReference type="SAM" id="MobiDB-lite"/>
    </source>
</evidence>
<evidence type="ECO:0000313" key="2">
    <source>
        <dbReference type="EMBL" id="VAX02027.1"/>
    </source>
</evidence>
<dbReference type="EMBL" id="UOFU01000246">
    <property type="protein sequence ID" value="VAX02027.1"/>
    <property type="molecule type" value="Genomic_DNA"/>
</dbReference>
<gene>
    <name evidence="2" type="ORF">MNBD_GAMMA20-2025</name>
</gene>
<feature type="region of interest" description="Disordered" evidence="1">
    <location>
        <begin position="37"/>
        <end position="68"/>
    </location>
</feature>
<organism evidence="2">
    <name type="scientific">hydrothermal vent metagenome</name>
    <dbReference type="NCBI Taxonomy" id="652676"/>
    <lineage>
        <taxon>unclassified sequences</taxon>
        <taxon>metagenomes</taxon>
        <taxon>ecological metagenomes</taxon>
    </lineage>
</organism>
<name>A0A3B1BAH7_9ZZZZ</name>